<dbReference type="EMBL" id="MN740696">
    <property type="protein sequence ID" value="QHU08337.1"/>
    <property type="molecule type" value="Genomic_DNA"/>
</dbReference>
<reference evidence="1" key="1">
    <citation type="journal article" date="2020" name="Nature">
        <title>Giant virus diversity and host interactions through global metagenomics.</title>
        <authorList>
            <person name="Schulz F."/>
            <person name="Roux S."/>
            <person name="Paez-Espino D."/>
            <person name="Jungbluth S."/>
            <person name="Walsh D.A."/>
            <person name="Denef V.J."/>
            <person name="McMahon K.D."/>
            <person name="Konstantinidis K.T."/>
            <person name="Eloe-Fadrosh E.A."/>
            <person name="Kyrpides N.C."/>
            <person name="Woyke T."/>
        </authorList>
    </citation>
    <scope>NUCLEOTIDE SEQUENCE</scope>
    <source>
        <strain evidence="1">GVMAG-S-1062768-28</strain>
    </source>
</reference>
<accession>A0A6C0JVB4</accession>
<organism evidence="1">
    <name type="scientific">viral metagenome</name>
    <dbReference type="NCBI Taxonomy" id="1070528"/>
    <lineage>
        <taxon>unclassified sequences</taxon>
        <taxon>metagenomes</taxon>
        <taxon>organismal metagenomes</taxon>
    </lineage>
</organism>
<evidence type="ECO:0000313" key="1">
    <source>
        <dbReference type="EMBL" id="QHU08337.1"/>
    </source>
</evidence>
<dbReference type="AlphaFoldDB" id="A0A6C0JVB4"/>
<proteinExistence type="predicted"/>
<sequence length="132" mass="15137">MAFIEDLKRFDQKIKTQTLHQSAIRATIKRWNIDTIVADVTSKITKPATPITREKVLRVVCDLAMLQGCASSFCFLRWVYETTGILPTAKMTEAFKKGVGIWIFDSEDYVADNNFYKVLLQHDPIVSLQKNH</sequence>
<protein>
    <submittedName>
        <fullName evidence="1">Uncharacterized protein</fullName>
    </submittedName>
</protein>
<name>A0A6C0JVB4_9ZZZZ</name>